<evidence type="ECO:0000256" key="1">
    <source>
        <dbReference type="SAM" id="SignalP"/>
    </source>
</evidence>
<reference evidence="2 3" key="1">
    <citation type="submission" date="2024-01" db="EMBL/GenBank/DDBJ databases">
        <title>Hyphobacterium bacterium isolated from marine sediment.</title>
        <authorList>
            <person name="Zhao S."/>
        </authorList>
    </citation>
    <scope>NUCLEOTIDE SEQUENCE [LARGE SCALE GENOMIC DNA]</scope>
    <source>
        <strain evidence="3">HN65</strain>
    </source>
</reference>
<dbReference type="Proteomes" id="UP001354971">
    <property type="component" value="Unassembled WGS sequence"/>
</dbReference>
<protein>
    <submittedName>
        <fullName evidence="2">Uncharacterized protein</fullName>
    </submittedName>
</protein>
<feature type="chain" id="PRO_5045491152" evidence="1">
    <location>
        <begin position="27"/>
        <end position="139"/>
    </location>
</feature>
<name>A0ABU7LSU6_9PROT</name>
<dbReference type="InterPro" id="IPR048887">
    <property type="entry name" value="NtrZ-like"/>
</dbReference>
<accession>A0ABU7LSU6</accession>
<gene>
    <name evidence="2" type="ORF">V0U79_11480</name>
</gene>
<evidence type="ECO:0000313" key="3">
    <source>
        <dbReference type="Proteomes" id="UP001354971"/>
    </source>
</evidence>
<dbReference type="Pfam" id="PF20841">
    <property type="entry name" value="NtrZ"/>
    <property type="match status" value="1"/>
</dbReference>
<keyword evidence="3" id="KW-1185">Reference proteome</keyword>
<dbReference type="EMBL" id="JAZDRP010000007">
    <property type="protein sequence ID" value="MEE2526992.1"/>
    <property type="molecule type" value="Genomic_DNA"/>
</dbReference>
<sequence>MRFALKADWIACAVAGLMATAPGAFAFQDAVSASSDDDAQQWYETYTLSSDMAPGVNLDFPDSEVEFDSGDGWGFTLGFDRSEDQRYEFDSIETGVYVDLNDRFRFGGSIRFSNPDNLIEGPQLRERAPEVKFETGWRF</sequence>
<organism evidence="2 3">
    <name type="scientific">Hyphobacterium lacteum</name>
    <dbReference type="NCBI Taxonomy" id="3116575"/>
    <lineage>
        <taxon>Bacteria</taxon>
        <taxon>Pseudomonadati</taxon>
        <taxon>Pseudomonadota</taxon>
        <taxon>Alphaproteobacteria</taxon>
        <taxon>Maricaulales</taxon>
        <taxon>Maricaulaceae</taxon>
        <taxon>Hyphobacterium</taxon>
    </lineage>
</organism>
<evidence type="ECO:0000313" key="2">
    <source>
        <dbReference type="EMBL" id="MEE2526992.1"/>
    </source>
</evidence>
<proteinExistence type="predicted"/>
<comment type="caution">
    <text evidence="2">The sequence shown here is derived from an EMBL/GenBank/DDBJ whole genome shotgun (WGS) entry which is preliminary data.</text>
</comment>
<dbReference type="RefSeq" id="WP_330199656.1">
    <property type="nucleotide sequence ID" value="NZ_JAZDRP010000007.1"/>
</dbReference>
<keyword evidence="1" id="KW-0732">Signal</keyword>
<feature type="signal peptide" evidence="1">
    <location>
        <begin position="1"/>
        <end position="26"/>
    </location>
</feature>